<comment type="caution">
    <text evidence="2">The sequence shown here is derived from an EMBL/GenBank/DDBJ whole genome shotgun (WGS) entry which is preliminary data.</text>
</comment>
<dbReference type="EMBL" id="CAJVRL010000091">
    <property type="protein sequence ID" value="CAG8959292.1"/>
    <property type="molecule type" value="Genomic_DNA"/>
</dbReference>
<dbReference type="Proteomes" id="UP000696280">
    <property type="component" value="Unassembled WGS sequence"/>
</dbReference>
<keyword evidence="3" id="KW-1185">Reference proteome</keyword>
<evidence type="ECO:0000313" key="3">
    <source>
        <dbReference type="Proteomes" id="UP000696280"/>
    </source>
</evidence>
<dbReference type="AlphaFoldDB" id="A0A9N9L991"/>
<gene>
    <name evidence="2" type="ORF">HYFRA_00013062</name>
</gene>
<name>A0A9N9L991_9HELO</name>
<evidence type="ECO:0000256" key="1">
    <source>
        <dbReference type="SAM" id="MobiDB-lite"/>
    </source>
</evidence>
<accession>A0A9N9L991</accession>
<reference evidence="2" key="1">
    <citation type="submission" date="2021-07" db="EMBL/GenBank/DDBJ databases">
        <authorList>
            <person name="Durling M."/>
        </authorList>
    </citation>
    <scope>NUCLEOTIDE SEQUENCE</scope>
</reference>
<sequence length="113" mass="13173">MSTPPNPQKENTTQRPAQSHWIPQSLLNSKELFENPQVLSLLEKSDIDRERFAEQIIDCFALGHYVRFLCGYKPLEREKEALEKLKMDLIQEYGEFRSNEDKSTSSPEKKMIG</sequence>
<proteinExistence type="predicted"/>
<evidence type="ECO:0000313" key="2">
    <source>
        <dbReference type="EMBL" id="CAG8959292.1"/>
    </source>
</evidence>
<protein>
    <submittedName>
        <fullName evidence="2">Uncharacterized protein</fullName>
    </submittedName>
</protein>
<organism evidence="2 3">
    <name type="scientific">Hymenoscyphus fraxineus</name>
    <dbReference type="NCBI Taxonomy" id="746836"/>
    <lineage>
        <taxon>Eukaryota</taxon>
        <taxon>Fungi</taxon>
        <taxon>Dikarya</taxon>
        <taxon>Ascomycota</taxon>
        <taxon>Pezizomycotina</taxon>
        <taxon>Leotiomycetes</taxon>
        <taxon>Helotiales</taxon>
        <taxon>Helotiaceae</taxon>
        <taxon>Hymenoscyphus</taxon>
    </lineage>
</organism>
<dbReference type="OrthoDB" id="10434308at2759"/>
<feature type="compositionally biased region" description="Polar residues" evidence="1">
    <location>
        <begin position="8"/>
        <end position="21"/>
    </location>
</feature>
<feature type="region of interest" description="Disordered" evidence="1">
    <location>
        <begin position="1"/>
        <end position="21"/>
    </location>
</feature>